<reference evidence="1" key="2">
    <citation type="journal article" date="2015" name="Fish Shellfish Immunol.">
        <title>Early steps in the European eel (Anguilla anguilla)-Vibrio vulnificus interaction in the gills: Role of the RtxA13 toxin.</title>
        <authorList>
            <person name="Callol A."/>
            <person name="Pajuelo D."/>
            <person name="Ebbesson L."/>
            <person name="Teles M."/>
            <person name="MacKenzie S."/>
            <person name="Amaro C."/>
        </authorList>
    </citation>
    <scope>NUCLEOTIDE SEQUENCE</scope>
</reference>
<dbReference type="AlphaFoldDB" id="A0A0E9PZX9"/>
<accession>A0A0E9PZX9</accession>
<evidence type="ECO:0000313" key="1">
    <source>
        <dbReference type="EMBL" id="JAH10049.1"/>
    </source>
</evidence>
<dbReference type="EMBL" id="GBXM01098528">
    <property type="protein sequence ID" value="JAH10049.1"/>
    <property type="molecule type" value="Transcribed_RNA"/>
</dbReference>
<reference evidence="1" key="1">
    <citation type="submission" date="2014-11" db="EMBL/GenBank/DDBJ databases">
        <authorList>
            <person name="Amaro Gonzalez C."/>
        </authorList>
    </citation>
    <scope>NUCLEOTIDE SEQUENCE</scope>
</reference>
<name>A0A0E9PZX9_ANGAN</name>
<sequence>MPPKPYPVPSSLTSQTFTLLLLQHPTTSLHLPSVPPSFTVSAPLSGFKV</sequence>
<protein>
    <submittedName>
        <fullName evidence="1">Uncharacterized protein</fullName>
    </submittedName>
</protein>
<organism evidence="1">
    <name type="scientific">Anguilla anguilla</name>
    <name type="common">European freshwater eel</name>
    <name type="synonym">Muraena anguilla</name>
    <dbReference type="NCBI Taxonomy" id="7936"/>
    <lineage>
        <taxon>Eukaryota</taxon>
        <taxon>Metazoa</taxon>
        <taxon>Chordata</taxon>
        <taxon>Craniata</taxon>
        <taxon>Vertebrata</taxon>
        <taxon>Euteleostomi</taxon>
        <taxon>Actinopterygii</taxon>
        <taxon>Neopterygii</taxon>
        <taxon>Teleostei</taxon>
        <taxon>Anguilliformes</taxon>
        <taxon>Anguillidae</taxon>
        <taxon>Anguilla</taxon>
    </lineage>
</organism>
<proteinExistence type="predicted"/>